<dbReference type="STRING" id="1184609.KILIM_147_00020"/>
<gene>
    <name evidence="2" type="ORF">KILIM_147_00020</name>
</gene>
<dbReference type="Proteomes" id="UP000008366">
    <property type="component" value="Unassembled WGS sequence"/>
</dbReference>
<dbReference type="AlphaFoldDB" id="K6WX66"/>
<feature type="coiled-coil region" evidence="1">
    <location>
        <begin position="63"/>
        <end position="90"/>
    </location>
</feature>
<dbReference type="GO" id="GO:0004803">
    <property type="term" value="F:transposase activity"/>
    <property type="evidence" value="ECO:0007669"/>
    <property type="project" value="InterPro"/>
</dbReference>
<dbReference type="eggNOG" id="COG2963">
    <property type="taxonomic scope" value="Bacteria"/>
</dbReference>
<name>K6WX66_9MICO</name>
<accession>K6WX66</accession>
<keyword evidence="3" id="KW-1185">Reference proteome</keyword>
<protein>
    <submittedName>
        <fullName evidence="2">Putative transposase</fullName>
    </submittedName>
</protein>
<dbReference type="GO" id="GO:0003677">
    <property type="term" value="F:DNA binding"/>
    <property type="evidence" value="ECO:0007669"/>
    <property type="project" value="InterPro"/>
</dbReference>
<evidence type="ECO:0000313" key="2">
    <source>
        <dbReference type="EMBL" id="GAB98396.1"/>
    </source>
</evidence>
<dbReference type="PANTHER" id="PTHR33215:SF13">
    <property type="entry name" value="PROTEIN DISTAL ANTENNA"/>
    <property type="match status" value="1"/>
</dbReference>
<dbReference type="EMBL" id="BAHD01000147">
    <property type="protein sequence ID" value="GAB98396.1"/>
    <property type="molecule type" value="Genomic_DNA"/>
</dbReference>
<organism evidence="2 3">
    <name type="scientific">Kineosphaera limosa NBRC 100340</name>
    <dbReference type="NCBI Taxonomy" id="1184609"/>
    <lineage>
        <taxon>Bacteria</taxon>
        <taxon>Bacillati</taxon>
        <taxon>Actinomycetota</taxon>
        <taxon>Actinomycetes</taxon>
        <taxon>Micrococcales</taxon>
        <taxon>Dermatophilaceae</taxon>
        <taxon>Kineosphaera</taxon>
    </lineage>
</organism>
<dbReference type="RefSeq" id="WP_006594928.1">
    <property type="nucleotide sequence ID" value="NZ_BAHD01000147.1"/>
</dbReference>
<evidence type="ECO:0000256" key="1">
    <source>
        <dbReference type="SAM" id="Coils"/>
    </source>
</evidence>
<dbReference type="PANTHER" id="PTHR33215">
    <property type="entry name" value="PROTEIN DISTAL ANTENNA"/>
    <property type="match status" value="1"/>
</dbReference>
<sequence>MGSTRRRFTDEYKAEAVGFVIEGNRSIAEVARNIGVHEMTLGKWVKKERDARAAAVPADAPLIESERSELIRLRAELKDRDAENAELRMQVEFAKKVATWFAKEKQ</sequence>
<dbReference type="SUPFAM" id="SSF46689">
    <property type="entry name" value="Homeodomain-like"/>
    <property type="match status" value="1"/>
</dbReference>
<dbReference type="InterPro" id="IPR051839">
    <property type="entry name" value="RD_transcriptional_regulator"/>
</dbReference>
<comment type="caution">
    <text evidence="2">The sequence shown here is derived from an EMBL/GenBank/DDBJ whole genome shotgun (WGS) entry which is preliminary data.</text>
</comment>
<dbReference type="Gene3D" id="1.10.10.60">
    <property type="entry name" value="Homeodomain-like"/>
    <property type="match status" value="1"/>
</dbReference>
<dbReference type="Pfam" id="PF01527">
    <property type="entry name" value="HTH_Tnp_1"/>
    <property type="match status" value="1"/>
</dbReference>
<reference evidence="2 3" key="1">
    <citation type="submission" date="2012-08" db="EMBL/GenBank/DDBJ databases">
        <title>Whole genome shotgun sequence of Kineosphaera limosa NBRC 100340.</title>
        <authorList>
            <person name="Yoshida I."/>
            <person name="Isaki S."/>
            <person name="Hosoyama A."/>
            <person name="Tsuchikane K."/>
            <person name="Katsumata H."/>
            <person name="Ando Y."/>
            <person name="Ohji S."/>
            <person name="Hamada M."/>
            <person name="Tamura T."/>
            <person name="Yamazoe A."/>
            <person name="Yamazaki S."/>
            <person name="Fujita N."/>
        </authorList>
    </citation>
    <scope>NUCLEOTIDE SEQUENCE [LARGE SCALE GENOMIC DNA]</scope>
    <source>
        <strain evidence="2 3">NBRC 100340</strain>
    </source>
</reference>
<keyword evidence="1" id="KW-0175">Coiled coil</keyword>
<evidence type="ECO:0000313" key="3">
    <source>
        <dbReference type="Proteomes" id="UP000008366"/>
    </source>
</evidence>
<proteinExistence type="predicted"/>
<dbReference type="InterPro" id="IPR002514">
    <property type="entry name" value="Transposase_8"/>
</dbReference>
<dbReference type="GO" id="GO:0006313">
    <property type="term" value="P:DNA transposition"/>
    <property type="evidence" value="ECO:0007669"/>
    <property type="project" value="InterPro"/>
</dbReference>
<dbReference type="InterPro" id="IPR009057">
    <property type="entry name" value="Homeodomain-like_sf"/>
</dbReference>